<evidence type="ECO:0000313" key="3">
    <source>
        <dbReference type="EMBL" id="SMD00458.1"/>
    </source>
</evidence>
<feature type="domain" description="Flavin reductase like" evidence="2">
    <location>
        <begin position="38"/>
        <end position="185"/>
    </location>
</feature>
<dbReference type="InterPro" id="IPR050268">
    <property type="entry name" value="NADH-dep_flavin_reductase"/>
</dbReference>
<organism evidence="3 4">
    <name type="scientific">Fulvimarina manganoxydans</name>
    <dbReference type="NCBI Taxonomy" id="937218"/>
    <lineage>
        <taxon>Bacteria</taxon>
        <taxon>Pseudomonadati</taxon>
        <taxon>Pseudomonadota</taxon>
        <taxon>Alphaproteobacteria</taxon>
        <taxon>Hyphomicrobiales</taxon>
        <taxon>Aurantimonadaceae</taxon>
        <taxon>Fulvimarina</taxon>
    </lineage>
</organism>
<dbReference type="InterPro" id="IPR002563">
    <property type="entry name" value="Flavin_Rdtase-like_dom"/>
</dbReference>
<dbReference type="GO" id="GO:0006208">
    <property type="term" value="P:pyrimidine nucleobase catabolic process"/>
    <property type="evidence" value="ECO:0007669"/>
    <property type="project" value="TreeGrafter"/>
</dbReference>
<dbReference type="Proteomes" id="UP000192656">
    <property type="component" value="Unassembled WGS sequence"/>
</dbReference>
<dbReference type="EMBL" id="FWXR01000017">
    <property type="protein sequence ID" value="SMD00458.1"/>
    <property type="molecule type" value="Genomic_DNA"/>
</dbReference>
<name>A0A1W2DTV5_9HYPH</name>
<reference evidence="3 4" key="1">
    <citation type="submission" date="2017-04" db="EMBL/GenBank/DDBJ databases">
        <authorList>
            <person name="Afonso C.L."/>
            <person name="Miller P.J."/>
            <person name="Scott M.A."/>
            <person name="Spackman E."/>
            <person name="Goraichik I."/>
            <person name="Dimitrov K.M."/>
            <person name="Suarez D.L."/>
            <person name="Swayne D.E."/>
        </authorList>
    </citation>
    <scope>NUCLEOTIDE SEQUENCE [LARGE SCALE GENOMIC DNA]</scope>
    <source>
        <strain evidence="3 4">CGMCC 1.10972</strain>
    </source>
</reference>
<protein>
    <submittedName>
        <fullName evidence="3">Cob(II)yrinic acid a,c-diamide reductase</fullName>
    </submittedName>
</protein>
<dbReference type="AlphaFoldDB" id="A0A1W2DTV5"/>
<evidence type="ECO:0000259" key="2">
    <source>
        <dbReference type="SMART" id="SM00903"/>
    </source>
</evidence>
<evidence type="ECO:0000256" key="1">
    <source>
        <dbReference type="ARBA" id="ARBA00023002"/>
    </source>
</evidence>
<dbReference type="GO" id="GO:0042602">
    <property type="term" value="F:riboflavin reductase (NADPH) activity"/>
    <property type="evidence" value="ECO:0007669"/>
    <property type="project" value="TreeGrafter"/>
</dbReference>
<dbReference type="SMART" id="SM00903">
    <property type="entry name" value="Flavin_Reduct"/>
    <property type="match status" value="1"/>
</dbReference>
<dbReference type="STRING" id="937218.SAMN06297251_11789"/>
<evidence type="ECO:0000313" key="4">
    <source>
        <dbReference type="Proteomes" id="UP000192656"/>
    </source>
</evidence>
<accession>A0A1W2DTV5</accession>
<dbReference type="Pfam" id="PF01613">
    <property type="entry name" value="Flavin_Reduct"/>
    <property type="match status" value="1"/>
</dbReference>
<gene>
    <name evidence="3" type="ORF">SAMN06297251_11789</name>
</gene>
<dbReference type="SUPFAM" id="SSF50475">
    <property type="entry name" value="FMN-binding split barrel"/>
    <property type="match status" value="1"/>
</dbReference>
<dbReference type="GO" id="GO:0010181">
    <property type="term" value="F:FMN binding"/>
    <property type="evidence" value="ECO:0007669"/>
    <property type="project" value="InterPro"/>
</dbReference>
<dbReference type="PANTHER" id="PTHR30466:SF1">
    <property type="entry name" value="FMN REDUCTASE (NADH) RUTF"/>
    <property type="match status" value="1"/>
</dbReference>
<proteinExistence type="predicted"/>
<keyword evidence="1" id="KW-0560">Oxidoreductase</keyword>
<dbReference type="PANTHER" id="PTHR30466">
    <property type="entry name" value="FLAVIN REDUCTASE"/>
    <property type="match status" value="1"/>
</dbReference>
<sequence>MSSLTGARICPNVIDEDLRPRLLLTTSRIDPADFRAAMRRFAASVCLVTTDGPAGRRGVTVTSSCSVSDDPPTLLVCLNTSSPLNQRFEENGCFALNVLGHHDEKLARAFAGEGKLEPEERFALGDWETHESGAPILKSAPVAFDCRLIDTKMVATHRIIIGEVVSVSSGALSPSLVYLDRAWRAL</sequence>
<dbReference type="Gene3D" id="2.30.110.10">
    <property type="entry name" value="Electron Transport, Fmn-binding Protein, Chain A"/>
    <property type="match status" value="1"/>
</dbReference>
<keyword evidence="4" id="KW-1185">Reference proteome</keyword>
<dbReference type="InterPro" id="IPR012349">
    <property type="entry name" value="Split_barrel_FMN-bd"/>
</dbReference>